<organism evidence="11 12">
    <name type="scientific">Candidatus Accumulibacter phosphatis</name>
    <dbReference type="NCBI Taxonomy" id="327160"/>
    <lineage>
        <taxon>Bacteria</taxon>
        <taxon>Pseudomonadati</taxon>
        <taxon>Pseudomonadota</taxon>
        <taxon>Betaproteobacteria</taxon>
        <taxon>Candidatus Accumulibacter</taxon>
    </lineage>
</organism>
<evidence type="ECO:0000256" key="5">
    <source>
        <dbReference type="ARBA" id="ARBA00022750"/>
    </source>
</evidence>
<dbReference type="Pfam" id="PF01252">
    <property type="entry name" value="Peptidase_A8"/>
    <property type="match status" value="1"/>
</dbReference>
<dbReference type="GO" id="GO:0004190">
    <property type="term" value="F:aspartic-type endopeptidase activity"/>
    <property type="evidence" value="ECO:0007669"/>
    <property type="project" value="UniProtKB-EC"/>
</dbReference>
<dbReference type="HAMAP" id="MF_00161">
    <property type="entry name" value="LspA"/>
    <property type="match status" value="1"/>
</dbReference>
<evidence type="ECO:0000256" key="2">
    <source>
        <dbReference type="ARBA" id="ARBA00022475"/>
    </source>
</evidence>
<comment type="pathway">
    <text evidence="9">Protein modification; lipoprotein biosynthesis (signal peptide cleavage).</text>
</comment>
<comment type="catalytic activity">
    <reaction evidence="9">
        <text>Release of signal peptides from bacterial membrane prolipoproteins. Hydrolyzes -Xaa-Yaa-Zaa-|-(S,diacylglyceryl)Cys-, in which Xaa is hydrophobic (preferably Leu), and Yaa (Ala or Ser) and Zaa (Gly or Ala) have small, neutral side chains.</text>
        <dbReference type="EC" id="3.4.23.36"/>
    </reaction>
</comment>
<dbReference type="CDD" id="cd01610">
    <property type="entry name" value="PAP2_like"/>
    <property type="match status" value="1"/>
</dbReference>
<evidence type="ECO:0000256" key="3">
    <source>
        <dbReference type="ARBA" id="ARBA00022670"/>
    </source>
</evidence>
<feature type="transmembrane region" description="Helical" evidence="9">
    <location>
        <begin position="62"/>
        <end position="83"/>
    </location>
</feature>
<comment type="similarity">
    <text evidence="1 9">Belongs to the peptidase A8 family.</text>
</comment>
<feature type="transmembrane region" description="Helical" evidence="9">
    <location>
        <begin position="312"/>
        <end position="332"/>
    </location>
</feature>
<dbReference type="PANTHER" id="PTHR33695:SF1">
    <property type="entry name" value="LIPOPROTEIN SIGNAL PEPTIDASE"/>
    <property type="match status" value="1"/>
</dbReference>
<dbReference type="EC" id="3.4.23.36" evidence="9"/>
<evidence type="ECO:0000256" key="9">
    <source>
        <dbReference type="HAMAP-Rule" id="MF_00161"/>
    </source>
</evidence>
<dbReference type="PRINTS" id="PR00781">
    <property type="entry name" value="LIPOSIGPTASE"/>
</dbReference>
<feature type="transmembrane region" description="Helical" evidence="9">
    <location>
        <begin position="32"/>
        <end position="50"/>
    </location>
</feature>
<feature type="transmembrane region" description="Helical" evidence="9">
    <location>
        <begin position="275"/>
        <end position="292"/>
    </location>
</feature>
<dbReference type="PANTHER" id="PTHR33695">
    <property type="entry name" value="LIPOPROTEIN SIGNAL PEPTIDASE"/>
    <property type="match status" value="1"/>
</dbReference>
<comment type="caution">
    <text evidence="9">Lacks conserved residue(s) required for the propagation of feature annotation.</text>
</comment>
<evidence type="ECO:0000313" key="12">
    <source>
        <dbReference type="Proteomes" id="UP000749010"/>
    </source>
</evidence>
<dbReference type="PROSITE" id="PS00855">
    <property type="entry name" value="SPASE_II"/>
    <property type="match status" value="1"/>
</dbReference>
<evidence type="ECO:0000259" key="10">
    <source>
        <dbReference type="SMART" id="SM00014"/>
    </source>
</evidence>
<dbReference type="Gene3D" id="1.20.144.10">
    <property type="entry name" value="Phosphatidic acid phosphatase type 2/haloperoxidase"/>
    <property type="match status" value="1"/>
</dbReference>
<keyword evidence="7 9" id="KW-1133">Transmembrane helix</keyword>
<dbReference type="EMBL" id="SPMY01000077">
    <property type="protein sequence ID" value="NMQ29909.1"/>
    <property type="molecule type" value="Genomic_DNA"/>
</dbReference>
<dbReference type="Pfam" id="PF01569">
    <property type="entry name" value="PAP2"/>
    <property type="match status" value="1"/>
</dbReference>
<feature type="transmembrane region" description="Helical" evidence="9">
    <location>
        <begin position="251"/>
        <end position="268"/>
    </location>
</feature>
<evidence type="ECO:0000256" key="8">
    <source>
        <dbReference type="ARBA" id="ARBA00023136"/>
    </source>
</evidence>
<feature type="active site" evidence="9">
    <location>
        <position position="320"/>
    </location>
</feature>
<keyword evidence="12" id="KW-1185">Reference proteome</keyword>
<protein>
    <recommendedName>
        <fullName evidence="9">Lipoprotein signal peptidase</fullName>
        <ecNumber evidence="9">3.4.23.36</ecNumber>
    </recommendedName>
    <alternativeName>
        <fullName evidence="9">Prolipoprotein signal peptidase</fullName>
    </alternativeName>
    <alternativeName>
        <fullName evidence="9">Signal peptidase II</fullName>
        <shortName evidence="9">SPase II</shortName>
    </alternativeName>
</protein>
<comment type="caution">
    <text evidence="11">The sequence shown here is derived from an EMBL/GenBank/DDBJ whole genome shotgun (WGS) entry which is preliminary data.</text>
</comment>
<feature type="domain" description="Phosphatidic acid phosphatase type 2/haloperoxidase" evidence="10">
    <location>
        <begin position="62"/>
        <end position="172"/>
    </location>
</feature>
<feature type="transmembrane region" description="Helical" evidence="9">
    <location>
        <begin position="223"/>
        <end position="245"/>
    </location>
</feature>
<dbReference type="NCBIfam" id="TIGR00077">
    <property type="entry name" value="lspA"/>
    <property type="match status" value="1"/>
</dbReference>
<sequence length="348" mass="37791">MIANTALFQAISVGTPAALGSLAWFFSLTGSYWTAPLILLGLWWWSNSATDPARARAGRLQFAGFGMAFMLAILAAIIMKLWLDFTRPPVILGDLVRVLGEIEQHYSLPSGHATYSALVVGALWPLLGRYGRIGLILYVGLVGWSRIATGRHFPVEVLAGWGLGWGCTALARWLISLAVPAWQTACRISAFVWYGVAACIIMVDQLAKLAINHTLAHGEQVEVTPFFNLVHVLNSGAAFSFLASASGWQRYFFIAIGLAISAWLVRILRQHLPRLEALGYSLILGGALGNITDRVFRGQVVDFLDFYWLHAHFPAFNLADVAIALGAALLIVEAQNKGEIVGAKASTT</sequence>
<keyword evidence="8 9" id="KW-0472">Membrane</keyword>
<gene>
    <name evidence="9 11" type="primary">lspA</name>
    <name evidence="11" type="ORF">E4Q23_20405</name>
</gene>
<keyword evidence="4 9" id="KW-0812">Transmembrane</keyword>
<feature type="transmembrane region" description="Helical" evidence="9">
    <location>
        <begin position="191"/>
        <end position="211"/>
    </location>
</feature>
<feature type="transmembrane region" description="Helical" evidence="9">
    <location>
        <begin position="127"/>
        <end position="145"/>
    </location>
</feature>
<comment type="subcellular location">
    <subcellularLocation>
        <location evidence="9">Cell membrane</location>
        <topology evidence="9">Multi-pass membrane protein</topology>
    </subcellularLocation>
</comment>
<keyword evidence="3 9" id="KW-0645">Protease</keyword>
<dbReference type="InterPro" id="IPR001872">
    <property type="entry name" value="Peptidase_A8"/>
</dbReference>
<proteinExistence type="inferred from homology"/>
<keyword evidence="2 9" id="KW-1003">Cell membrane</keyword>
<keyword evidence="5 9" id="KW-0064">Aspartyl protease</keyword>
<evidence type="ECO:0000256" key="7">
    <source>
        <dbReference type="ARBA" id="ARBA00022989"/>
    </source>
</evidence>
<dbReference type="InterPro" id="IPR000326">
    <property type="entry name" value="PAP2/HPO"/>
</dbReference>
<name>A0ABX1U057_9PROT</name>
<feature type="active site" evidence="9">
    <location>
        <position position="302"/>
    </location>
</feature>
<evidence type="ECO:0000256" key="6">
    <source>
        <dbReference type="ARBA" id="ARBA00022801"/>
    </source>
</evidence>
<reference evidence="11 12" key="1">
    <citation type="submission" date="2019-03" db="EMBL/GenBank/DDBJ databases">
        <title>Metabolic reconstructions from genomes of highly enriched 'Candidatus Accumulibacter' and 'Candidatus Competibacter' bioreactor populations.</title>
        <authorList>
            <person name="Annavajhala M.K."/>
            <person name="Welles L."/>
            <person name="Abbas B."/>
            <person name="Sorokin D."/>
            <person name="Park H."/>
            <person name="Van Loosdrecht M."/>
            <person name="Chandran K."/>
        </authorList>
    </citation>
    <scope>NUCLEOTIDE SEQUENCE [LARGE SCALE GENOMIC DNA]</scope>
    <source>
        <strain evidence="11 12">SBR_S</strain>
    </source>
</reference>
<dbReference type="Proteomes" id="UP000749010">
    <property type="component" value="Unassembled WGS sequence"/>
</dbReference>
<accession>A0ABX1U057</accession>
<feature type="transmembrane region" description="Helical" evidence="9">
    <location>
        <begin position="157"/>
        <end position="179"/>
    </location>
</feature>
<evidence type="ECO:0000256" key="4">
    <source>
        <dbReference type="ARBA" id="ARBA00022692"/>
    </source>
</evidence>
<dbReference type="RefSeq" id="WP_169068362.1">
    <property type="nucleotide sequence ID" value="NZ_SPMY01000077.1"/>
</dbReference>
<dbReference type="SMART" id="SM00014">
    <property type="entry name" value="acidPPc"/>
    <property type="match status" value="1"/>
</dbReference>
<keyword evidence="6 9" id="KW-0378">Hydrolase</keyword>
<evidence type="ECO:0000313" key="11">
    <source>
        <dbReference type="EMBL" id="NMQ29909.1"/>
    </source>
</evidence>
<comment type="function">
    <text evidence="9">This protein specifically catalyzes the removal of signal peptides from prolipoproteins.</text>
</comment>
<dbReference type="SUPFAM" id="SSF48317">
    <property type="entry name" value="Acid phosphatase/Vanadium-dependent haloperoxidase"/>
    <property type="match status" value="1"/>
</dbReference>
<dbReference type="InterPro" id="IPR036938">
    <property type="entry name" value="PAP2/HPO_sf"/>
</dbReference>
<evidence type="ECO:0000256" key="1">
    <source>
        <dbReference type="ARBA" id="ARBA00006139"/>
    </source>
</evidence>